<keyword evidence="2" id="KW-0472">Membrane</keyword>
<proteinExistence type="predicted"/>
<reference evidence="3 4" key="1">
    <citation type="journal article" date="2019" name="Int. J. Syst. Evol. Microbiol.">
        <title>The Global Catalogue of Microorganisms (GCM) 10K type strain sequencing project: providing services to taxonomists for standard genome sequencing and annotation.</title>
        <authorList>
            <consortium name="The Broad Institute Genomics Platform"/>
            <consortium name="The Broad Institute Genome Sequencing Center for Infectious Disease"/>
            <person name="Wu L."/>
            <person name="Ma J."/>
        </authorList>
    </citation>
    <scope>NUCLEOTIDE SEQUENCE [LARGE SCALE GENOMIC DNA]</scope>
    <source>
        <strain evidence="3 4">CGMCC 1.12554</strain>
    </source>
</reference>
<evidence type="ECO:0000313" key="3">
    <source>
        <dbReference type="EMBL" id="MFC7325691.1"/>
    </source>
</evidence>
<evidence type="ECO:0000256" key="1">
    <source>
        <dbReference type="PROSITE-ProRule" id="PRU00182"/>
    </source>
</evidence>
<evidence type="ECO:0000256" key="2">
    <source>
        <dbReference type="SAM" id="Phobius"/>
    </source>
</evidence>
<dbReference type="GO" id="GO:0003723">
    <property type="term" value="F:RNA binding"/>
    <property type="evidence" value="ECO:0007669"/>
    <property type="project" value="UniProtKB-KW"/>
</dbReference>
<dbReference type="AlphaFoldDB" id="A0ABD6ANJ5"/>
<keyword evidence="4" id="KW-1185">Reference proteome</keyword>
<feature type="transmembrane region" description="Helical" evidence="2">
    <location>
        <begin position="256"/>
        <end position="277"/>
    </location>
</feature>
<accession>A0ABD6ANJ5</accession>
<sequence>MAVYVALFVLIAGGAGVLTATADTPEVGFENPDFEVSQGDTIEVDGEEYVVAEIAEVEEGGGGGHGGGGASTSIVATIEREMTVEQSEAWANESTVEVGDREWRVTISGEDPSEFTLVEVLDRQAILENDPQADNETVERDDGEYVVVTEDGESTLVPAGEYFPAPEERSYAAGDAFEYGGNTVTVDDVTAEQAVVFWEATETESIEIEQHSRVTVGETEFIAHFSDASTMQLSSDIEGYEAQVSQIDQFQQYNSGLTRVLVLALLSSLLLLGAAFIPSRY</sequence>
<dbReference type="RefSeq" id="WP_256410013.1">
    <property type="nucleotide sequence ID" value="NZ_JANHDN010000008.1"/>
</dbReference>
<dbReference type="PROSITE" id="PS50889">
    <property type="entry name" value="S4"/>
    <property type="match status" value="1"/>
</dbReference>
<evidence type="ECO:0008006" key="5">
    <source>
        <dbReference type="Google" id="ProtNLM"/>
    </source>
</evidence>
<evidence type="ECO:0000313" key="4">
    <source>
        <dbReference type="Proteomes" id="UP001596545"/>
    </source>
</evidence>
<dbReference type="EMBL" id="JBHTBL010000012">
    <property type="protein sequence ID" value="MFC7325691.1"/>
    <property type="molecule type" value="Genomic_DNA"/>
</dbReference>
<keyword evidence="2" id="KW-1133">Transmembrane helix</keyword>
<organism evidence="3 4">
    <name type="scientific">Halorubrum rutilum</name>
    <dbReference type="NCBI Taxonomy" id="1364933"/>
    <lineage>
        <taxon>Archaea</taxon>
        <taxon>Methanobacteriati</taxon>
        <taxon>Methanobacteriota</taxon>
        <taxon>Stenosarchaea group</taxon>
        <taxon>Halobacteria</taxon>
        <taxon>Halobacteriales</taxon>
        <taxon>Haloferacaceae</taxon>
        <taxon>Halorubrum</taxon>
    </lineage>
</organism>
<keyword evidence="1" id="KW-0694">RNA-binding</keyword>
<dbReference type="Proteomes" id="UP001596545">
    <property type="component" value="Unassembled WGS sequence"/>
</dbReference>
<comment type="caution">
    <text evidence="3">The sequence shown here is derived from an EMBL/GenBank/DDBJ whole genome shotgun (WGS) entry which is preliminary data.</text>
</comment>
<keyword evidence="2" id="KW-0812">Transmembrane</keyword>
<protein>
    <recommendedName>
        <fullName evidence="5">RING-type E3 ubiquitin transferase</fullName>
    </recommendedName>
</protein>
<name>A0ABD6ANJ5_9EURY</name>
<gene>
    <name evidence="3" type="ORF">ACFQMF_14030</name>
</gene>